<dbReference type="Proteomes" id="UP000075653">
    <property type="component" value="Unassembled WGS sequence"/>
</dbReference>
<dbReference type="InterPro" id="IPR022000">
    <property type="entry name" value="Min27-like_integrase_DNA_bind"/>
</dbReference>
<evidence type="ECO:0000256" key="2">
    <source>
        <dbReference type="ARBA" id="ARBA00022908"/>
    </source>
</evidence>
<keyword evidence="2" id="KW-0229">DNA integration</keyword>
<protein>
    <submittedName>
        <fullName evidence="8">Tyrosine recombinase XerC</fullName>
    </submittedName>
</protein>
<evidence type="ECO:0000256" key="4">
    <source>
        <dbReference type="ARBA" id="ARBA00023172"/>
    </source>
</evidence>
<proteinExistence type="inferred from homology"/>
<keyword evidence="9" id="KW-1185">Reference proteome</keyword>
<evidence type="ECO:0000259" key="6">
    <source>
        <dbReference type="PROSITE" id="PS51898"/>
    </source>
</evidence>
<evidence type="ECO:0000256" key="3">
    <source>
        <dbReference type="ARBA" id="ARBA00023125"/>
    </source>
</evidence>
<dbReference type="SUPFAM" id="SSF56349">
    <property type="entry name" value="DNA breaking-rejoining enzymes"/>
    <property type="match status" value="1"/>
</dbReference>
<dbReference type="InterPro" id="IPR010998">
    <property type="entry name" value="Integrase_recombinase_N"/>
</dbReference>
<dbReference type="PROSITE" id="PS51900">
    <property type="entry name" value="CB"/>
    <property type="match status" value="1"/>
</dbReference>
<evidence type="ECO:0000256" key="5">
    <source>
        <dbReference type="PROSITE-ProRule" id="PRU01248"/>
    </source>
</evidence>
<dbReference type="InterPro" id="IPR050808">
    <property type="entry name" value="Phage_Integrase"/>
</dbReference>
<accession>A0A149VXI6</accession>
<evidence type="ECO:0000259" key="7">
    <source>
        <dbReference type="PROSITE" id="PS51900"/>
    </source>
</evidence>
<feature type="domain" description="Tyr recombinase" evidence="6">
    <location>
        <begin position="177"/>
        <end position="365"/>
    </location>
</feature>
<evidence type="ECO:0000313" key="9">
    <source>
        <dbReference type="Proteomes" id="UP000075653"/>
    </source>
</evidence>
<dbReference type="Pfam" id="PF12167">
    <property type="entry name" value="Arm-DNA-bind_2"/>
    <property type="match status" value="1"/>
</dbReference>
<feature type="domain" description="Core-binding (CB)" evidence="7">
    <location>
        <begin position="79"/>
        <end position="156"/>
    </location>
</feature>
<comment type="similarity">
    <text evidence="1">Belongs to the 'phage' integrase family.</text>
</comment>
<dbReference type="Gene3D" id="1.10.150.130">
    <property type="match status" value="1"/>
</dbReference>
<dbReference type="CDD" id="cd01189">
    <property type="entry name" value="INT_ICEBs1_C_like"/>
    <property type="match status" value="1"/>
</dbReference>
<dbReference type="PANTHER" id="PTHR30629">
    <property type="entry name" value="PROPHAGE INTEGRASE"/>
    <property type="match status" value="1"/>
</dbReference>
<dbReference type="InterPro" id="IPR013762">
    <property type="entry name" value="Integrase-like_cat_sf"/>
</dbReference>
<dbReference type="PATRIC" id="fig|1789004.3.peg.1559"/>
<evidence type="ECO:0000313" key="8">
    <source>
        <dbReference type="EMBL" id="KXW57922.1"/>
    </source>
</evidence>
<dbReference type="PROSITE" id="PS51898">
    <property type="entry name" value="TYR_RECOMBINASE"/>
    <property type="match status" value="1"/>
</dbReference>
<dbReference type="InterPro" id="IPR011010">
    <property type="entry name" value="DNA_brk_join_enz"/>
</dbReference>
<dbReference type="Pfam" id="PF00589">
    <property type="entry name" value="Phage_integrase"/>
    <property type="match status" value="1"/>
</dbReference>
<gene>
    <name evidence="8" type="primary">xerC_2</name>
    <name evidence="8" type="ORF">FEMY_15280</name>
</gene>
<dbReference type="GO" id="GO:0003677">
    <property type="term" value="F:DNA binding"/>
    <property type="evidence" value="ECO:0007669"/>
    <property type="project" value="UniProtKB-UniRule"/>
</dbReference>
<dbReference type="STRING" id="1789004.FEMY_15280"/>
<dbReference type="EMBL" id="LRRD01000031">
    <property type="protein sequence ID" value="KXW57922.1"/>
    <property type="molecule type" value="Genomic_DNA"/>
</dbReference>
<comment type="caution">
    <text evidence="8">The sequence shown here is derived from an EMBL/GenBank/DDBJ whole genome shotgun (WGS) entry which is preliminary data.</text>
</comment>
<organism evidence="8 9">
    <name type="scientific">Ferrovum myxofaciens</name>
    <dbReference type="NCBI Taxonomy" id="416213"/>
    <lineage>
        <taxon>Bacteria</taxon>
        <taxon>Pseudomonadati</taxon>
        <taxon>Pseudomonadota</taxon>
        <taxon>Betaproteobacteria</taxon>
        <taxon>Ferrovales</taxon>
        <taxon>Ferrovaceae</taxon>
        <taxon>Ferrovum</taxon>
    </lineage>
</organism>
<keyword evidence="3 5" id="KW-0238">DNA-binding</keyword>
<dbReference type="GO" id="GO:0015074">
    <property type="term" value="P:DNA integration"/>
    <property type="evidence" value="ECO:0007669"/>
    <property type="project" value="UniProtKB-KW"/>
</dbReference>
<dbReference type="RefSeq" id="WP_062188167.1">
    <property type="nucleotide sequence ID" value="NZ_LRRD01000031.1"/>
</dbReference>
<dbReference type="Gene3D" id="1.10.443.10">
    <property type="entry name" value="Intergrase catalytic core"/>
    <property type="match status" value="1"/>
</dbReference>
<dbReference type="InterPro" id="IPR002104">
    <property type="entry name" value="Integrase_catalytic"/>
</dbReference>
<keyword evidence="4" id="KW-0233">DNA recombination</keyword>
<dbReference type="GO" id="GO:0006310">
    <property type="term" value="P:DNA recombination"/>
    <property type="evidence" value="ECO:0007669"/>
    <property type="project" value="UniProtKB-KW"/>
</dbReference>
<dbReference type="AlphaFoldDB" id="A0A149VXI6"/>
<dbReference type="PANTHER" id="PTHR30629:SF2">
    <property type="entry name" value="PROPHAGE INTEGRASE INTS-RELATED"/>
    <property type="match status" value="1"/>
</dbReference>
<reference evidence="8 9" key="1">
    <citation type="submission" date="2016-01" db="EMBL/GenBank/DDBJ databases">
        <title>Genome sequence of the acidophilic iron oxidising Ferrovum strain Z-31.</title>
        <authorList>
            <person name="Poehlein A."/>
            <person name="Ullrich S.R."/>
            <person name="Schloemann M."/>
            <person name="Muehling M."/>
            <person name="Daniel R."/>
        </authorList>
    </citation>
    <scope>NUCLEOTIDE SEQUENCE [LARGE SCALE GENOMIC DNA]</scope>
    <source>
        <strain evidence="8 9">Z-31</strain>
    </source>
</reference>
<sequence length="386" mass="43942">MGGIKPHGKGLQITFYWNGERYRPTIKIPPTASNIRYAERLKAEIERAIALGTYTLEQYTSHFPTSRIARSSPEKLQPDTFRTVSQKWLAVSSHLSNGTLIKYRQALEFWLGKIGETPIDQIKYSTIAALANSQGWGPKNRNNILIPLRQVLEMAYLDGTIQSNPAGRIRNAKVQKEPPDPLTPDEVDFVLAHMQKYDVQIVNIFEFAIFTGLRPSETISLRWGEVDFKRGLVRVKRARTFGEEHETKTFKVRDVELNARALAALTRQKEWTFLKGGYVFNNPVTGESYSEERPLRRAYWNPTLKALGLRERNFYQTRHTYATLNLMAGANPMWVAKQLGHATMAMLLTTYSRWIDGADKSAERAKIDTAFDPIATAAPHKTKTLL</sequence>
<dbReference type="InterPro" id="IPR044068">
    <property type="entry name" value="CB"/>
</dbReference>
<evidence type="ECO:0000256" key="1">
    <source>
        <dbReference type="ARBA" id="ARBA00008857"/>
    </source>
</evidence>
<name>A0A149VXI6_9PROT</name>